<sequence length="226" mass="25748">MTMQEHILNPRGLKLFTCKWIPMNQEPKALIFICHGYAMECSVTMHSTAMRLAKAGFAVHGIDYEGHGKSAGLQGFVNRMEDVVTDCVDYFSSIAADVKPGPVMQNILIKLCRIIPTWEIIATKDVVNLAFKVHSIREEIRANPYCYKWRPRLKTGYELLKISIELERNLDKISAPFIVLHGEDDRLTDKAVSKQLFDVSASTDKSFKLYPEMWHGLLYGEPLENI</sequence>
<evidence type="ECO:0000313" key="2">
    <source>
        <dbReference type="EMBL" id="KAF5733800.1"/>
    </source>
</evidence>
<protein>
    <submittedName>
        <fullName evidence="2">Caffeoylshikimate esterase-like</fullName>
    </submittedName>
</protein>
<dbReference type="AlphaFoldDB" id="A0A7J7CIC7"/>
<dbReference type="Gene3D" id="3.40.50.1820">
    <property type="entry name" value="alpha/beta hydrolase"/>
    <property type="match status" value="2"/>
</dbReference>
<dbReference type="Proteomes" id="UP000593562">
    <property type="component" value="Unassembled WGS sequence"/>
</dbReference>
<feature type="domain" description="Serine aminopeptidase S33" evidence="1">
    <location>
        <begin position="25"/>
        <end position="98"/>
    </location>
</feature>
<dbReference type="PANTHER" id="PTHR11614">
    <property type="entry name" value="PHOSPHOLIPASE-RELATED"/>
    <property type="match status" value="1"/>
</dbReference>
<gene>
    <name evidence="2" type="ORF">HS088_TW16G00240</name>
</gene>
<proteinExistence type="predicted"/>
<dbReference type="InterPro" id="IPR051044">
    <property type="entry name" value="MAG_DAG_Lipase"/>
</dbReference>
<reference evidence="2 3" key="1">
    <citation type="journal article" date="2020" name="Nat. Commun.">
        <title>Genome of Tripterygium wilfordii and identification of cytochrome P450 involved in triptolide biosynthesis.</title>
        <authorList>
            <person name="Tu L."/>
            <person name="Su P."/>
            <person name="Zhang Z."/>
            <person name="Gao L."/>
            <person name="Wang J."/>
            <person name="Hu T."/>
            <person name="Zhou J."/>
            <person name="Zhang Y."/>
            <person name="Zhao Y."/>
            <person name="Liu Y."/>
            <person name="Song Y."/>
            <person name="Tong Y."/>
            <person name="Lu Y."/>
            <person name="Yang J."/>
            <person name="Xu C."/>
            <person name="Jia M."/>
            <person name="Peters R.J."/>
            <person name="Huang L."/>
            <person name="Gao W."/>
        </authorList>
    </citation>
    <scope>NUCLEOTIDE SEQUENCE [LARGE SCALE GENOMIC DNA]</scope>
    <source>
        <strain evidence="3">cv. XIE 37</strain>
        <tissue evidence="2">Leaf</tissue>
    </source>
</reference>
<evidence type="ECO:0000259" key="1">
    <source>
        <dbReference type="Pfam" id="PF12146"/>
    </source>
</evidence>
<dbReference type="Pfam" id="PF12146">
    <property type="entry name" value="Hydrolase_4"/>
    <property type="match status" value="2"/>
</dbReference>
<organism evidence="2 3">
    <name type="scientific">Tripterygium wilfordii</name>
    <name type="common">Thunder God vine</name>
    <dbReference type="NCBI Taxonomy" id="458696"/>
    <lineage>
        <taxon>Eukaryota</taxon>
        <taxon>Viridiplantae</taxon>
        <taxon>Streptophyta</taxon>
        <taxon>Embryophyta</taxon>
        <taxon>Tracheophyta</taxon>
        <taxon>Spermatophyta</taxon>
        <taxon>Magnoliopsida</taxon>
        <taxon>eudicotyledons</taxon>
        <taxon>Gunneridae</taxon>
        <taxon>Pentapetalae</taxon>
        <taxon>rosids</taxon>
        <taxon>fabids</taxon>
        <taxon>Celastrales</taxon>
        <taxon>Celastraceae</taxon>
        <taxon>Tripterygium</taxon>
    </lineage>
</organism>
<dbReference type="SUPFAM" id="SSF53474">
    <property type="entry name" value="alpha/beta-Hydrolases"/>
    <property type="match status" value="1"/>
</dbReference>
<evidence type="ECO:0000313" key="3">
    <source>
        <dbReference type="Proteomes" id="UP000593562"/>
    </source>
</evidence>
<dbReference type="EMBL" id="JAAARO010000016">
    <property type="protein sequence ID" value="KAF5733800.1"/>
    <property type="molecule type" value="Genomic_DNA"/>
</dbReference>
<comment type="caution">
    <text evidence="2">The sequence shown here is derived from an EMBL/GenBank/DDBJ whole genome shotgun (WGS) entry which is preliminary data.</text>
</comment>
<dbReference type="InParanoid" id="A0A7J7CIC7"/>
<name>A0A7J7CIC7_TRIWF</name>
<dbReference type="InterPro" id="IPR029058">
    <property type="entry name" value="AB_hydrolase_fold"/>
</dbReference>
<accession>A0A7J7CIC7</accession>
<keyword evidence="3" id="KW-1185">Reference proteome</keyword>
<feature type="domain" description="Serine aminopeptidase S33" evidence="1">
    <location>
        <begin position="100"/>
        <end position="218"/>
    </location>
</feature>
<dbReference type="InterPro" id="IPR022742">
    <property type="entry name" value="Hydrolase_4"/>
</dbReference>